<gene>
    <name evidence="1" type="ORF">AR1Y2_1724</name>
</gene>
<evidence type="ECO:0000313" key="1">
    <source>
        <dbReference type="EMBL" id="QCP35178.1"/>
    </source>
</evidence>
<accession>A0A4P8IC26</accession>
<reference evidence="1 2" key="1">
    <citation type="submission" date="2019-05" db="EMBL/GenBank/DDBJ databases">
        <title>Complete genome sequencing of Anaerostipes rhamnosivorans.</title>
        <authorList>
            <person name="Bui T.P.N."/>
            <person name="de Vos W.M."/>
        </authorList>
    </citation>
    <scope>NUCLEOTIDE SEQUENCE [LARGE SCALE GENOMIC DNA]</scope>
    <source>
        <strain evidence="1 2">1y2</strain>
    </source>
</reference>
<name>A0A4P8IC26_9FIRM</name>
<dbReference type="RefSeq" id="WP_243118893.1">
    <property type="nucleotide sequence ID" value="NZ_CP040058.1"/>
</dbReference>
<dbReference type="EMBL" id="CP040058">
    <property type="protein sequence ID" value="QCP35178.1"/>
    <property type="molecule type" value="Genomic_DNA"/>
</dbReference>
<sequence>MDEYSALMIHIKKRMRYERTEEQNLQVYLTKVAEQLNSLFIDSLVFPVIFGRHDELQGLFSSSLSAASYFRLFEIMCYPVSITGGIGIGEWTVRMEQGTSAQQQGSAYDRAEDAVKAAKKRKTQRLRIHSSKEDGMTNYLLNVSMDMLSEQNSIQNRLQLIAEILYPFVENRTWIRFENHGLKLLTLKENFEPAKQMVDKIAKVPEQTISWKKNVYVQEPIFITGEKKEGEEAVILKNVSSNIAVIAKKSRQNVETIMKRGKIFTIRIMDYMALQYLKRYY</sequence>
<dbReference type="Proteomes" id="UP000298653">
    <property type="component" value="Chromosome"/>
</dbReference>
<protein>
    <submittedName>
        <fullName evidence="1">Uncharacterized protein</fullName>
    </submittedName>
</protein>
<evidence type="ECO:0000313" key="2">
    <source>
        <dbReference type="Proteomes" id="UP000298653"/>
    </source>
</evidence>
<proteinExistence type="predicted"/>
<keyword evidence="2" id="KW-1185">Reference proteome</keyword>
<organism evidence="1 2">
    <name type="scientific">Anaerostipes rhamnosivorans</name>
    <dbReference type="NCBI Taxonomy" id="1229621"/>
    <lineage>
        <taxon>Bacteria</taxon>
        <taxon>Bacillati</taxon>
        <taxon>Bacillota</taxon>
        <taxon>Clostridia</taxon>
        <taxon>Lachnospirales</taxon>
        <taxon>Lachnospiraceae</taxon>
        <taxon>Anaerostipes</taxon>
    </lineage>
</organism>
<dbReference type="KEGG" id="arf:AR1Y2_1724"/>
<dbReference type="AlphaFoldDB" id="A0A4P8IC26"/>